<evidence type="ECO:0000313" key="4">
    <source>
        <dbReference type="EMBL" id="HEG91771.1"/>
    </source>
</evidence>
<sequence length="140" mass="15496">MRILIVGCGRVGSRLAIEFVAEGHRVSIVDQRQEAFRRLPDHFPGQLVLGTGIDEDVLRSAGIESADVFVAVTEDDNTNIMAAQIAQAIYQVPKVILRIYDPERAEVYRGLGLTVVCPTRTVADMIEEQVRQHRPARVSG</sequence>
<organism evidence="4">
    <name type="scientific">Thermorudis peleae</name>
    <dbReference type="NCBI Taxonomy" id="1382356"/>
    <lineage>
        <taxon>Bacteria</taxon>
        <taxon>Pseudomonadati</taxon>
        <taxon>Thermomicrobiota</taxon>
        <taxon>Thermomicrobia</taxon>
        <taxon>Thermomicrobia incertae sedis</taxon>
        <taxon>Thermorudis</taxon>
    </lineage>
</organism>
<dbReference type="SUPFAM" id="SSF51735">
    <property type="entry name" value="NAD(P)-binding Rossmann-fold domains"/>
    <property type="match status" value="1"/>
</dbReference>
<dbReference type="GO" id="GO:0015079">
    <property type="term" value="F:potassium ion transmembrane transporter activity"/>
    <property type="evidence" value="ECO:0007669"/>
    <property type="project" value="InterPro"/>
</dbReference>
<dbReference type="EMBL" id="DSIY01000236">
    <property type="protein sequence ID" value="HEG91771.1"/>
    <property type="molecule type" value="Genomic_DNA"/>
</dbReference>
<keyword evidence="1" id="KW-0813">Transport</keyword>
<dbReference type="InterPro" id="IPR036291">
    <property type="entry name" value="NAD(P)-bd_dom_sf"/>
</dbReference>
<dbReference type="PANTHER" id="PTHR43833">
    <property type="entry name" value="POTASSIUM CHANNEL PROTEIN 2-RELATED-RELATED"/>
    <property type="match status" value="1"/>
</dbReference>
<evidence type="ECO:0000256" key="1">
    <source>
        <dbReference type="ARBA" id="ARBA00022538"/>
    </source>
</evidence>
<keyword evidence="2" id="KW-0630">Potassium</keyword>
<dbReference type="PROSITE" id="PS51201">
    <property type="entry name" value="RCK_N"/>
    <property type="match status" value="1"/>
</dbReference>
<proteinExistence type="predicted"/>
<dbReference type="InterPro" id="IPR003148">
    <property type="entry name" value="RCK_N"/>
</dbReference>
<name>A0A831TG87_9BACT</name>
<dbReference type="GO" id="GO:0005886">
    <property type="term" value="C:plasma membrane"/>
    <property type="evidence" value="ECO:0007669"/>
    <property type="project" value="InterPro"/>
</dbReference>
<keyword evidence="1" id="KW-0406">Ion transport</keyword>
<gene>
    <name evidence="4" type="ORF">ENP34_10090</name>
</gene>
<dbReference type="AlphaFoldDB" id="A0A831TG87"/>
<dbReference type="InterPro" id="IPR006036">
    <property type="entry name" value="K_uptake_TrkA"/>
</dbReference>
<dbReference type="Pfam" id="PF02254">
    <property type="entry name" value="TrkA_N"/>
    <property type="match status" value="1"/>
</dbReference>
<protein>
    <submittedName>
        <fullName evidence="4">TrkA family potassium uptake protein</fullName>
    </submittedName>
</protein>
<accession>A0A831TG87</accession>
<comment type="caution">
    <text evidence="4">The sequence shown here is derived from an EMBL/GenBank/DDBJ whole genome shotgun (WGS) entry which is preliminary data.</text>
</comment>
<keyword evidence="1" id="KW-0633">Potassium transport</keyword>
<dbReference type="PRINTS" id="PR00335">
    <property type="entry name" value="KUPTAKETRKA"/>
</dbReference>
<feature type="domain" description="RCK N-terminal" evidence="3">
    <location>
        <begin position="1"/>
        <end position="118"/>
    </location>
</feature>
<dbReference type="InterPro" id="IPR050721">
    <property type="entry name" value="Trk_Ktr_HKT_K-transport"/>
</dbReference>
<evidence type="ECO:0000256" key="2">
    <source>
        <dbReference type="ARBA" id="ARBA00022958"/>
    </source>
</evidence>
<evidence type="ECO:0000259" key="3">
    <source>
        <dbReference type="PROSITE" id="PS51201"/>
    </source>
</evidence>
<dbReference type="Gene3D" id="3.40.50.720">
    <property type="entry name" value="NAD(P)-binding Rossmann-like Domain"/>
    <property type="match status" value="1"/>
</dbReference>
<reference evidence="4" key="1">
    <citation type="journal article" date="2020" name="mSystems">
        <title>Genome- and Community-Level Interaction Insights into Carbon Utilization and Element Cycling Functions of Hydrothermarchaeota in Hydrothermal Sediment.</title>
        <authorList>
            <person name="Zhou Z."/>
            <person name="Liu Y."/>
            <person name="Xu W."/>
            <person name="Pan J."/>
            <person name="Luo Z.H."/>
            <person name="Li M."/>
        </authorList>
    </citation>
    <scope>NUCLEOTIDE SEQUENCE [LARGE SCALE GENOMIC DNA]</scope>
    <source>
        <strain evidence="4">SpSt-210</strain>
    </source>
</reference>
<dbReference type="PANTHER" id="PTHR43833:SF8">
    <property type="entry name" value="TRK SYSTEM POTASSIUM UPTAKE PROTEIN TRKA"/>
    <property type="match status" value="1"/>
</dbReference>